<dbReference type="PANTHER" id="PTHR32295:SF154">
    <property type="entry name" value="PROTEIN IQ-DOMAIN 32"/>
    <property type="match status" value="1"/>
</dbReference>
<evidence type="ECO:0000256" key="2">
    <source>
        <dbReference type="ARBA" id="ARBA00024341"/>
    </source>
</evidence>
<accession>A0AAQ3JUS0</accession>
<feature type="compositionally biased region" description="Polar residues" evidence="3">
    <location>
        <begin position="717"/>
        <end position="737"/>
    </location>
</feature>
<keyword evidence="1" id="KW-0112">Calmodulin-binding</keyword>
<dbReference type="PANTHER" id="PTHR32295">
    <property type="entry name" value="IQ-DOMAIN 5-RELATED"/>
    <property type="match status" value="1"/>
</dbReference>
<feature type="region of interest" description="Disordered" evidence="3">
    <location>
        <begin position="369"/>
        <end position="390"/>
    </location>
</feature>
<dbReference type="AlphaFoldDB" id="A0AAQ3JUS0"/>
<feature type="region of interest" description="Disordered" evidence="3">
    <location>
        <begin position="575"/>
        <end position="754"/>
    </location>
</feature>
<dbReference type="PROSITE" id="PS50096">
    <property type="entry name" value="IQ"/>
    <property type="match status" value="2"/>
</dbReference>
<gene>
    <name evidence="4" type="ORF">Cni_G04049</name>
</gene>
<feature type="compositionally biased region" description="Polar residues" evidence="3">
    <location>
        <begin position="691"/>
        <end position="701"/>
    </location>
</feature>
<dbReference type="Pfam" id="PF00612">
    <property type="entry name" value="IQ"/>
    <property type="match status" value="2"/>
</dbReference>
<dbReference type="EMBL" id="CP136890">
    <property type="protein sequence ID" value="WOK95342.1"/>
    <property type="molecule type" value="Genomic_DNA"/>
</dbReference>
<feature type="region of interest" description="Disordered" evidence="3">
    <location>
        <begin position="20"/>
        <end position="43"/>
    </location>
</feature>
<name>A0AAQ3JUS0_9LILI</name>
<proteinExistence type="inferred from homology"/>
<organism evidence="4 5">
    <name type="scientific">Canna indica</name>
    <name type="common">Indian-shot</name>
    <dbReference type="NCBI Taxonomy" id="4628"/>
    <lineage>
        <taxon>Eukaryota</taxon>
        <taxon>Viridiplantae</taxon>
        <taxon>Streptophyta</taxon>
        <taxon>Embryophyta</taxon>
        <taxon>Tracheophyta</taxon>
        <taxon>Spermatophyta</taxon>
        <taxon>Magnoliopsida</taxon>
        <taxon>Liliopsida</taxon>
        <taxon>Zingiberales</taxon>
        <taxon>Cannaceae</taxon>
        <taxon>Canna</taxon>
    </lineage>
</organism>
<evidence type="ECO:0000256" key="3">
    <source>
        <dbReference type="SAM" id="MobiDB-lite"/>
    </source>
</evidence>
<dbReference type="Proteomes" id="UP001327560">
    <property type="component" value="Chromosome 1"/>
</dbReference>
<evidence type="ECO:0000256" key="1">
    <source>
        <dbReference type="ARBA" id="ARBA00022860"/>
    </source>
</evidence>
<dbReference type="Gene3D" id="1.20.5.190">
    <property type="match status" value="1"/>
</dbReference>
<comment type="similarity">
    <text evidence="2">Belongs to the IQD family.</text>
</comment>
<sequence>MGKPATACFKIIGCGGDAVDNDDLAPEEAKASSDKSRWSFRKRSSKHRVLSNSAISEPLSVCSSKENQEVSIANFHSPRCSSPETAQVQEKSTDMSPLALDIVNTEAPSLSDRSITVVGATINETDATVVQATIRGYLAKKELHKLKSLVKLQACVRGHLVRRKAIGTLRCTQAIIKMQALVRAHQLVKKLTSPEDKNFQKSNRTTKKLHSNEFARQLLETTPWTKNIYIKCDPSKSDSTWKWLERWTVVTSSVGRKDEHNFNHVNCVMEGKTYMAGSEHAVSSILSDPVMAPTKLIISDDVDNNLLIEHVYKNNVEKPEPKNELLDSRIQDYTDASIVNEEFMDCISDDKQLQPNLTLVNTVPATLEAGKDNYSNNTERSASETLENEGKKSIISSRKLGNPAFVAAQSKFEELSLKSTVGCSGSPAYQNAASKPKTENQNIQVHSLTDSSNEAISAENSVLHDSRVQAANSECGTEISISSTLDSPNRSEMEGGEIVLEIGALEKENYDIIADVENAFDLPNIGGDDISGGGEGDQSMVNSNVTIGLVQVDQHPAEPTTSDVLTHLEGTIEQARSPEGTARSHISVPDLHGTPSSVVSVNAKKIKKEKNEPTHKKMSQLVDKRSPNPHNDSCGRSSTENLTKDSKIQKRRISFGMAKADHVDQEPRLSTSNPLPGYMQATASARAKAHVSTSQKSSPDLNENHSKKRHSLPIENGKQNSSPRMQRSSSQAHQTVKGNVAHSPHNSAERKWQR</sequence>
<keyword evidence="5" id="KW-1185">Reference proteome</keyword>
<feature type="compositionally biased region" description="Polar residues" evidence="3">
    <location>
        <begin position="373"/>
        <end position="385"/>
    </location>
</feature>
<dbReference type="GO" id="GO:0005516">
    <property type="term" value="F:calmodulin binding"/>
    <property type="evidence" value="ECO:0007669"/>
    <property type="project" value="UniProtKB-KW"/>
</dbReference>
<evidence type="ECO:0000313" key="4">
    <source>
        <dbReference type="EMBL" id="WOK95342.1"/>
    </source>
</evidence>
<dbReference type="SMART" id="SM00015">
    <property type="entry name" value="IQ"/>
    <property type="match status" value="3"/>
</dbReference>
<dbReference type="InterPro" id="IPR000048">
    <property type="entry name" value="IQ_motif_EF-hand-BS"/>
</dbReference>
<reference evidence="4 5" key="1">
    <citation type="submission" date="2023-10" db="EMBL/GenBank/DDBJ databases">
        <title>Chromosome-scale genome assembly provides insights into flower coloration mechanisms of Canna indica.</title>
        <authorList>
            <person name="Li C."/>
        </authorList>
    </citation>
    <scope>NUCLEOTIDE SEQUENCE [LARGE SCALE GENOMIC DNA]</scope>
    <source>
        <tissue evidence="4">Flower</tissue>
    </source>
</reference>
<protein>
    <submittedName>
        <fullName evidence="4">Protein IQ-DOMAIN 32-like</fullName>
    </submittedName>
</protein>
<evidence type="ECO:0000313" key="5">
    <source>
        <dbReference type="Proteomes" id="UP001327560"/>
    </source>
</evidence>
<feature type="compositionally biased region" description="Basic and acidic residues" evidence="3">
    <location>
        <begin position="27"/>
        <end position="37"/>
    </location>
</feature>
<feature type="compositionally biased region" description="Polar residues" evidence="3">
    <location>
        <begin position="628"/>
        <end position="641"/>
    </location>
</feature>